<name>A0ABD0XS46_UMBPY</name>
<feature type="compositionally biased region" description="Basic residues" evidence="1">
    <location>
        <begin position="993"/>
        <end position="1004"/>
    </location>
</feature>
<organism evidence="2 3">
    <name type="scientific">Umbra pygmaea</name>
    <name type="common">Eastern mudminnow</name>
    <dbReference type="NCBI Taxonomy" id="75934"/>
    <lineage>
        <taxon>Eukaryota</taxon>
        <taxon>Metazoa</taxon>
        <taxon>Chordata</taxon>
        <taxon>Craniata</taxon>
        <taxon>Vertebrata</taxon>
        <taxon>Euteleostomi</taxon>
        <taxon>Actinopterygii</taxon>
        <taxon>Neopterygii</taxon>
        <taxon>Teleostei</taxon>
        <taxon>Protacanthopterygii</taxon>
        <taxon>Esociformes</taxon>
        <taxon>Umbridae</taxon>
        <taxon>Umbra</taxon>
    </lineage>
</organism>
<feature type="compositionally biased region" description="Basic and acidic residues" evidence="1">
    <location>
        <begin position="437"/>
        <end position="449"/>
    </location>
</feature>
<gene>
    <name evidence="2" type="ORF">UPYG_G00043290</name>
</gene>
<feature type="region of interest" description="Disordered" evidence="1">
    <location>
        <begin position="59"/>
        <end position="92"/>
    </location>
</feature>
<feature type="compositionally biased region" description="Pro residues" evidence="1">
    <location>
        <begin position="374"/>
        <end position="397"/>
    </location>
</feature>
<proteinExistence type="predicted"/>
<evidence type="ECO:0000313" key="3">
    <source>
        <dbReference type="Proteomes" id="UP001557470"/>
    </source>
</evidence>
<feature type="compositionally biased region" description="Polar residues" evidence="1">
    <location>
        <begin position="523"/>
        <end position="548"/>
    </location>
</feature>
<keyword evidence="3" id="KW-1185">Reference proteome</keyword>
<evidence type="ECO:0000256" key="1">
    <source>
        <dbReference type="SAM" id="MobiDB-lite"/>
    </source>
</evidence>
<evidence type="ECO:0000313" key="2">
    <source>
        <dbReference type="EMBL" id="KAL1023594.1"/>
    </source>
</evidence>
<feature type="compositionally biased region" description="Pro residues" evidence="1">
    <location>
        <begin position="329"/>
        <end position="355"/>
    </location>
</feature>
<feature type="compositionally biased region" description="Basic and acidic residues" evidence="1">
    <location>
        <begin position="632"/>
        <end position="658"/>
    </location>
</feature>
<feature type="region of interest" description="Disordered" evidence="1">
    <location>
        <begin position="632"/>
        <end position="720"/>
    </location>
</feature>
<dbReference type="AlphaFoldDB" id="A0ABD0XS46"/>
<accession>A0ABD0XS46</accession>
<feature type="compositionally biased region" description="Polar residues" evidence="1">
    <location>
        <begin position="465"/>
        <end position="475"/>
    </location>
</feature>
<dbReference type="EMBL" id="JAGEUA010000001">
    <property type="protein sequence ID" value="KAL1023594.1"/>
    <property type="molecule type" value="Genomic_DNA"/>
</dbReference>
<comment type="caution">
    <text evidence="2">The sequence shown here is derived from an EMBL/GenBank/DDBJ whole genome shotgun (WGS) entry which is preliminary data.</text>
</comment>
<feature type="region of interest" description="Disordered" evidence="1">
    <location>
        <begin position="139"/>
        <end position="599"/>
    </location>
</feature>
<sequence length="1004" mass="111362">MSEVNGSSKSESQIQKMLCKLNSSEDTDNWPYTQKYRPHHCSAGTISGGYIEAEVFAFNQDDEDDDGGQLLDIPTERDEDPESFDWSLEERDEKNSSISVLNEILQENNVGEETSEFPAAIPRWERKVFKPRSSILEIRSHASPVIPNTSPPSPGVLDIRVPPPVSPKTKLLPSLPVLERRSPPPVSPKPKTLPSSPNLDIRSPPPLSPKPKILPSSPNLDIRSPPPVSSKPKTLHSPPNLDIRSPPPVSPKPKTFPSSPNLDKRALPPMSPKSKILPSPPNLDIRSPPPVSPKPKTFPSSPNLDKRAIPPVSPKSKILPSPANLDIRSPPPVSPKPKILPTPPNLDISSPPPQSPKTKSLNNPPVPDIKTPLLVPPKKPYLPSPPILDIQPTPPALTPRRRAKPPLHLSVPLPPTHFDTGQGAPQSERFVGDDSGDELRPKGPEKGPEGQEENMLKTPWLKMKTTGSVAAQKPSQWRETDLRMTPEASKPVMMGVMDVPKPLDSTLLNLPISKPLRKHRPSCQVSEDSPNESASSRLETGDNPSDLQPTLRPRFHFLPPIYDKGNSRIDSGYSEGDEEQSNTEKGELLQSERIWGGTHEDVLQDTVLGSEHPDIRNMKDDKIRKFANNMMDRWKDSQEEDREKEGIHEDDREKETECKMQSVSLYQEEHSVRLPSESTITEEEELEEDEELEDEVDEEEEEGEEISSIVSTQLSPKTEHPSKAELVRRHGSFMSSFKFNFSTVSLVDEILTGEEWAPFLSTNDCPTASVSFDQSEAAGANGCNGNSQINKPEVSFANDIAQNHQNIDLSAYEDVIINLSDPNKVVGNQSHDRYQEVNNFNVTGAKAVINRQMLPKSLKESGDTADPLRNQLEEALYFSSVKSHDVLDSSAQKHRIELSKKRKHRLPTLKTGFFKIGRTPIKPAEIQLIKHSSNTSTPCLPGCKSYPTSIFYNIPPSIEQQEPMTPPTQVNIFQKSAEGHNVNSGSPGSRILKALRKKAKRKPL</sequence>
<feature type="compositionally biased region" description="Acidic residues" evidence="1">
    <location>
        <begin position="680"/>
        <end position="705"/>
    </location>
</feature>
<dbReference type="Proteomes" id="UP001557470">
    <property type="component" value="Unassembled WGS sequence"/>
</dbReference>
<protein>
    <submittedName>
        <fullName evidence="2">Uncharacterized protein</fullName>
    </submittedName>
</protein>
<reference evidence="2 3" key="1">
    <citation type="submission" date="2024-06" db="EMBL/GenBank/DDBJ databases">
        <authorList>
            <person name="Pan Q."/>
            <person name="Wen M."/>
            <person name="Jouanno E."/>
            <person name="Zahm M."/>
            <person name="Klopp C."/>
            <person name="Cabau C."/>
            <person name="Louis A."/>
            <person name="Berthelot C."/>
            <person name="Parey E."/>
            <person name="Roest Crollius H."/>
            <person name="Montfort J."/>
            <person name="Robinson-Rechavi M."/>
            <person name="Bouchez O."/>
            <person name="Lampietro C."/>
            <person name="Lopez Roques C."/>
            <person name="Donnadieu C."/>
            <person name="Postlethwait J."/>
            <person name="Bobe J."/>
            <person name="Verreycken H."/>
            <person name="Guiguen Y."/>
        </authorList>
    </citation>
    <scope>NUCLEOTIDE SEQUENCE [LARGE SCALE GENOMIC DNA]</scope>
    <source>
        <strain evidence="2">Up_M1</strain>
        <tissue evidence="2">Testis</tissue>
    </source>
</reference>
<feature type="region of interest" description="Disordered" evidence="1">
    <location>
        <begin position="977"/>
        <end position="1004"/>
    </location>
</feature>